<keyword evidence="1" id="KW-0812">Transmembrane</keyword>
<dbReference type="EMBL" id="BAAAGE010000002">
    <property type="protein sequence ID" value="GAA0723987.1"/>
    <property type="molecule type" value="Genomic_DNA"/>
</dbReference>
<proteinExistence type="predicted"/>
<sequence>MGLDEIVKWVDINNIHKGLLVAFFIFGNMGLAIILSILCYILKPIKILYNTLGTISAGALMATFVNLLFLGILLCIDITTEIIL</sequence>
<keyword evidence="1" id="KW-1133">Transmembrane helix</keyword>
<dbReference type="RefSeq" id="WP_343912921.1">
    <property type="nucleotide sequence ID" value="NZ_BAAAGE010000002.1"/>
</dbReference>
<evidence type="ECO:0000313" key="2">
    <source>
        <dbReference type="EMBL" id="GAA0723987.1"/>
    </source>
</evidence>
<reference evidence="3" key="1">
    <citation type="journal article" date="2019" name="Int. J. Syst. Evol. Microbiol.">
        <title>The Global Catalogue of Microorganisms (GCM) 10K type strain sequencing project: providing services to taxonomists for standard genome sequencing and annotation.</title>
        <authorList>
            <consortium name="The Broad Institute Genomics Platform"/>
            <consortium name="The Broad Institute Genome Sequencing Center for Infectious Disease"/>
            <person name="Wu L."/>
            <person name="Ma J."/>
        </authorList>
    </citation>
    <scope>NUCLEOTIDE SEQUENCE [LARGE SCALE GENOMIC DNA]</scope>
    <source>
        <strain evidence="3">JCM 15974</strain>
    </source>
</reference>
<accession>A0ABP3U454</accession>
<comment type="caution">
    <text evidence="2">The sequence shown here is derived from an EMBL/GenBank/DDBJ whole genome shotgun (WGS) entry which is preliminary data.</text>
</comment>
<dbReference type="Proteomes" id="UP001501758">
    <property type="component" value="Unassembled WGS sequence"/>
</dbReference>
<gene>
    <name evidence="2" type="ORF">GCM10009430_28050</name>
</gene>
<organism evidence="2 3">
    <name type="scientific">Aquimarina litoralis</name>
    <dbReference type="NCBI Taxonomy" id="584605"/>
    <lineage>
        <taxon>Bacteria</taxon>
        <taxon>Pseudomonadati</taxon>
        <taxon>Bacteroidota</taxon>
        <taxon>Flavobacteriia</taxon>
        <taxon>Flavobacteriales</taxon>
        <taxon>Flavobacteriaceae</taxon>
        <taxon>Aquimarina</taxon>
    </lineage>
</organism>
<feature type="transmembrane region" description="Helical" evidence="1">
    <location>
        <begin position="20"/>
        <end position="42"/>
    </location>
</feature>
<evidence type="ECO:0000256" key="1">
    <source>
        <dbReference type="SAM" id="Phobius"/>
    </source>
</evidence>
<name>A0ABP3U454_9FLAO</name>
<evidence type="ECO:0000313" key="3">
    <source>
        <dbReference type="Proteomes" id="UP001501758"/>
    </source>
</evidence>
<feature type="transmembrane region" description="Helical" evidence="1">
    <location>
        <begin position="54"/>
        <end position="74"/>
    </location>
</feature>
<keyword evidence="3" id="KW-1185">Reference proteome</keyword>
<protein>
    <submittedName>
        <fullName evidence="2">Uncharacterized protein</fullName>
    </submittedName>
</protein>
<keyword evidence="1" id="KW-0472">Membrane</keyword>